<dbReference type="AlphaFoldDB" id="A0A843UGW8"/>
<evidence type="ECO:0000256" key="4">
    <source>
        <dbReference type="ARBA" id="ARBA00022790"/>
    </source>
</evidence>
<dbReference type="GO" id="GO:0005737">
    <property type="term" value="C:cytoplasm"/>
    <property type="evidence" value="ECO:0007669"/>
    <property type="project" value="UniProtKB-SubCell"/>
</dbReference>
<keyword evidence="4" id="KW-0736">Signalosome</keyword>
<accession>A0A843UGW8</accession>
<dbReference type="Proteomes" id="UP000652761">
    <property type="component" value="Unassembled WGS sequence"/>
</dbReference>
<dbReference type="GO" id="GO:0000338">
    <property type="term" value="P:protein deneddylation"/>
    <property type="evidence" value="ECO:0007669"/>
    <property type="project" value="InterPro"/>
</dbReference>
<evidence type="ECO:0000259" key="6">
    <source>
        <dbReference type="Pfam" id="PF10075"/>
    </source>
</evidence>
<feature type="domain" description="CSN8/PSMD8/EIF3K" evidence="6">
    <location>
        <begin position="115"/>
        <end position="162"/>
    </location>
</feature>
<reference evidence="7" key="1">
    <citation type="submission" date="2017-07" db="EMBL/GenBank/DDBJ databases">
        <title>Taro Niue Genome Assembly and Annotation.</title>
        <authorList>
            <person name="Atibalentja N."/>
            <person name="Keating K."/>
            <person name="Fields C.J."/>
        </authorList>
    </citation>
    <scope>NUCLEOTIDE SEQUENCE</scope>
    <source>
        <strain evidence="7">Niue_2</strain>
        <tissue evidence="7">Leaf</tissue>
    </source>
</reference>
<evidence type="ECO:0000313" key="7">
    <source>
        <dbReference type="EMBL" id="MQL85202.1"/>
    </source>
</evidence>
<dbReference type="OrthoDB" id="5351233at2759"/>
<evidence type="ECO:0000313" key="8">
    <source>
        <dbReference type="Proteomes" id="UP000652761"/>
    </source>
</evidence>
<dbReference type="InterPro" id="IPR033205">
    <property type="entry name" value="COP9_CSN8"/>
</dbReference>
<dbReference type="InterPro" id="IPR033464">
    <property type="entry name" value="CSN8_PSD8_EIF3K"/>
</dbReference>
<comment type="subcellular location">
    <subcellularLocation>
        <location evidence="2">Cytoplasm</location>
    </subcellularLocation>
    <subcellularLocation>
        <location evidence="1">Nucleus</location>
    </subcellularLocation>
</comment>
<dbReference type="PANTHER" id="PTHR13339">
    <property type="entry name" value="COP9 SIGNALOSOME COMPLEX SUBUNIT 8"/>
    <property type="match status" value="1"/>
</dbReference>
<dbReference type="PANTHER" id="PTHR13339:SF0">
    <property type="entry name" value="COP9 SIGNALOSOME COMPLEX SUBUNIT 8"/>
    <property type="match status" value="1"/>
</dbReference>
<organism evidence="7 8">
    <name type="scientific">Colocasia esculenta</name>
    <name type="common">Wild taro</name>
    <name type="synonym">Arum esculentum</name>
    <dbReference type="NCBI Taxonomy" id="4460"/>
    <lineage>
        <taxon>Eukaryota</taxon>
        <taxon>Viridiplantae</taxon>
        <taxon>Streptophyta</taxon>
        <taxon>Embryophyta</taxon>
        <taxon>Tracheophyta</taxon>
        <taxon>Spermatophyta</taxon>
        <taxon>Magnoliopsida</taxon>
        <taxon>Liliopsida</taxon>
        <taxon>Araceae</taxon>
        <taxon>Aroideae</taxon>
        <taxon>Colocasieae</taxon>
        <taxon>Colocasia</taxon>
    </lineage>
</organism>
<sequence length="391" mass="42765">MDLSQLRDAMVSKSYDKIAGICDELMLQAASTQATAFREEWPYAVHLLGHIYVNDLNSARFLWKSMPSGIKERNPEVVAVWKIGQCLWTRDHAGVYTAIRGFSWSPEVLDLLLVSAYSTIGVADAAHFMGMNEEDAANYVVQQGWTLDPITRMLTVKKKPIVREQKVDPSNLQRLTGYASSDLAQSPSHRCCPAQPSHRFRPAPPSHWRPPALPPRLRPRHLLQLLLLLLLFVKGGRSAALPRPPASPLPFAHVASFSCCFCCSSLSEEVEVSDSELEEEGDDGGMAFGRSILASYKRTATVAATRQARVLEAEGESIVAPWLIGMDLTSGENQSGSAVENGGVRADQGILISSDLGSADLAKVTSRHLVRDINNTLCVSDLSTARTRAVL</sequence>
<proteinExistence type="predicted"/>
<dbReference type="Pfam" id="PF10075">
    <property type="entry name" value="CSN8_PSD8_EIF3K"/>
    <property type="match status" value="2"/>
</dbReference>
<evidence type="ECO:0000256" key="1">
    <source>
        <dbReference type="ARBA" id="ARBA00004123"/>
    </source>
</evidence>
<keyword evidence="5" id="KW-0539">Nucleus</keyword>
<evidence type="ECO:0000256" key="3">
    <source>
        <dbReference type="ARBA" id="ARBA00022490"/>
    </source>
</evidence>
<evidence type="ECO:0000256" key="2">
    <source>
        <dbReference type="ARBA" id="ARBA00004496"/>
    </source>
</evidence>
<comment type="caution">
    <text evidence="7">The sequence shown here is derived from an EMBL/GenBank/DDBJ whole genome shotgun (WGS) entry which is preliminary data.</text>
</comment>
<feature type="domain" description="CSN8/PSMD8/EIF3K" evidence="6">
    <location>
        <begin position="39"/>
        <end position="108"/>
    </location>
</feature>
<keyword evidence="3" id="KW-0963">Cytoplasm</keyword>
<protein>
    <recommendedName>
        <fullName evidence="6">CSN8/PSMD8/EIF3K domain-containing protein</fullName>
    </recommendedName>
</protein>
<gene>
    <name evidence="7" type="ORF">Taro_017731</name>
</gene>
<dbReference type="GO" id="GO:0008180">
    <property type="term" value="C:COP9 signalosome"/>
    <property type="evidence" value="ECO:0007669"/>
    <property type="project" value="UniProtKB-KW"/>
</dbReference>
<name>A0A843UGW8_COLES</name>
<dbReference type="GO" id="GO:0010387">
    <property type="term" value="P:COP9 signalosome assembly"/>
    <property type="evidence" value="ECO:0007669"/>
    <property type="project" value="InterPro"/>
</dbReference>
<keyword evidence="8" id="KW-1185">Reference proteome</keyword>
<evidence type="ECO:0000256" key="5">
    <source>
        <dbReference type="ARBA" id="ARBA00023242"/>
    </source>
</evidence>
<dbReference type="EMBL" id="NMUH01000814">
    <property type="protein sequence ID" value="MQL85202.1"/>
    <property type="molecule type" value="Genomic_DNA"/>
</dbReference>